<dbReference type="PANTHER" id="PTHR32309">
    <property type="entry name" value="TYROSINE-PROTEIN KINASE"/>
    <property type="match status" value="1"/>
</dbReference>
<dbReference type="GO" id="GO:0005886">
    <property type="term" value="C:plasma membrane"/>
    <property type="evidence" value="ECO:0007669"/>
    <property type="project" value="UniProtKB-SubCell"/>
</dbReference>
<dbReference type="Proteomes" id="UP000319836">
    <property type="component" value="Unassembled WGS sequence"/>
</dbReference>
<feature type="coiled-coil region" evidence="6">
    <location>
        <begin position="195"/>
        <end position="296"/>
    </location>
</feature>
<evidence type="ECO:0000256" key="3">
    <source>
        <dbReference type="ARBA" id="ARBA00022692"/>
    </source>
</evidence>
<protein>
    <recommendedName>
        <fullName evidence="11">Polysaccharide chain length determinant N-terminal domain-containing protein</fullName>
    </recommendedName>
</protein>
<dbReference type="InterPro" id="IPR003856">
    <property type="entry name" value="LPS_length_determ_N"/>
</dbReference>
<evidence type="ECO:0000256" key="6">
    <source>
        <dbReference type="SAM" id="Coils"/>
    </source>
</evidence>
<evidence type="ECO:0000256" key="4">
    <source>
        <dbReference type="ARBA" id="ARBA00022989"/>
    </source>
</evidence>
<gene>
    <name evidence="9" type="ORF">E6K80_13010</name>
</gene>
<dbReference type="InterPro" id="IPR050445">
    <property type="entry name" value="Bact_polysacc_biosynth/exp"/>
</dbReference>
<dbReference type="InterPro" id="IPR032807">
    <property type="entry name" value="GNVR"/>
</dbReference>
<sequence length="631" mass="69392">MKDTSSAPPVDLREVLRILWRRKLLFLVPFALALLAGVAAAFILKPVYESSVTLVLERPQQLSGQLEDIGGTVNPDAQADLMREQAKSSVFLRSVLTATGVRNDATARAWALKNGKRVGSMTDEQVIDAFLVDQLRDAVLVRKGKSNVFQITVDDFDRDRAQKLAAGVADQFVMFSKNRQLQAIQATQEFSSEQQAQVKARLDESERRLTDFQRQVVNTSQIGTTISDANVARARTALEQSQIEIDDLRDRVNQLRTQLNGRARDRDPQALTSAQTNGIEAQMRSLERQAAIAEVNEDPLGRNTAGASMRLAIARKHGELEAEMLANAGRALPSLPDEVRQDLVASRVSQADLAAVESRHKWLQDEVASYERNVVLGPNRTIEQQRLTQEVENNRTLHNQFLQQSTVPQIAVAFENAKVSGRFLVLEPATRPIAPAKPDRPVLILLALLVGAVVGTGTVLLVEHHDESVKNAEEVESLIGLPVLAAIPRVEELERARRRARSGSGAVAGMPGPRDHGLLHRLKVESPLGLEFRRAYLKLKSRNRTLPKSLLVTSATRGEGKTTTTACLAITMARELREKVLLVDFDLRSPALHRALGLPSSSWGLAQILGQRHFRTSSSCRPDAASGPPPS</sequence>
<dbReference type="SUPFAM" id="SSF52540">
    <property type="entry name" value="P-loop containing nucleoside triphosphate hydrolases"/>
    <property type="match status" value="1"/>
</dbReference>
<evidence type="ECO:0000256" key="1">
    <source>
        <dbReference type="ARBA" id="ARBA00004651"/>
    </source>
</evidence>
<accession>A0A538TZG3</accession>
<reference evidence="9 10" key="1">
    <citation type="journal article" date="2019" name="Nat. Microbiol.">
        <title>Mediterranean grassland soil C-N compound turnover is dependent on rainfall and depth, and is mediated by genomically divergent microorganisms.</title>
        <authorList>
            <person name="Diamond S."/>
            <person name="Andeer P.F."/>
            <person name="Li Z."/>
            <person name="Crits-Christoph A."/>
            <person name="Burstein D."/>
            <person name="Anantharaman K."/>
            <person name="Lane K.R."/>
            <person name="Thomas B.C."/>
            <person name="Pan C."/>
            <person name="Northen T.R."/>
            <person name="Banfield J.F."/>
        </authorList>
    </citation>
    <scope>NUCLEOTIDE SEQUENCE [LARGE SCALE GENOMIC DNA]</scope>
    <source>
        <strain evidence="9">WS_10</strain>
    </source>
</reference>
<keyword evidence="5" id="KW-0472">Membrane</keyword>
<feature type="domain" description="Tyrosine-protein kinase G-rich" evidence="8">
    <location>
        <begin position="386"/>
        <end position="461"/>
    </location>
</feature>
<keyword evidence="3" id="KW-0812">Transmembrane</keyword>
<dbReference type="InterPro" id="IPR027417">
    <property type="entry name" value="P-loop_NTPase"/>
</dbReference>
<proteinExistence type="predicted"/>
<keyword evidence="6" id="KW-0175">Coiled coil</keyword>
<evidence type="ECO:0000313" key="9">
    <source>
        <dbReference type="EMBL" id="TMQ69045.1"/>
    </source>
</evidence>
<organism evidence="9 10">
    <name type="scientific">Eiseniibacteriota bacterium</name>
    <dbReference type="NCBI Taxonomy" id="2212470"/>
    <lineage>
        <taxon>Bacteria</taxon>
        <taxon>Candidatus Eiseniibacteriota</taxon>
    </lineage>
</organism>
<keyword evidence="4" id="KW-1133">Transmembrane helix</keyword>
<dbReference type="Pfam" id="PF13807">
    <property type="entry name" value="GNVR"/>
    <property type="match status" value="1"/>
</dbReference>
<dbReference type="GO" id="GO:0004713">
    <property type="term" value="F:protein tyrosine kinase activity"/>
    <property type="evidence" value="ECO:0007669"/>
    <property type="project" value="TreeGrafter"/>
</dbReference>
<comment type="caution">
    <text evidence="9">The sequence shown here is derived from an EMBL/GenBank/DDBJ whole genome shotgun (WGS) entry which is preliminary data.</text>
</comment>
<dbReference type="PANTHER" id="PTHR32309:SF13">
    <property type="entry name" value="FERRIC ENTEROBACTIN TRANSPORT PROTEIN FEPE"/>
    <property type="match status" value="1"/>
</dbReference>
<evidence type="ECO:0008006" key="11">
    <source>
        <dbReference type="Google" id="ProtNLM"/>
    </source>
</evidence>
<dbReference type="Pfam" id="PF02706">
    <property type="entry name" value="Wzz"/>
    <property type="match status" value="1"/>
</dbReference>
<comment type="subcellular location">
    <subcellularLocation>
        <location evidence="1">Cell membrane</location>
        <topology evidence="1">Multi-pass membrane protein</topology>
    </subcellularLocation>
</comment>
<evidence type="ECO:0000259" key="7">
    <source>
        <dbReference type="Pfam" id="PF02706"/>
    </source>
</evidence>
<evidence type="ECO:0000259" key="8">
    <source>
        <dbReference type="Pfam" id="PF13807"/>
    </source>
</evidence>
<dbReference type="AlphaFoldDB" id="A0A538TZG3"/>
<evidence type="ECO:0000256" key="2">
    <source>
        <dbReference type="ARBA" id="ARBA00022475"/>
    </source>
</evidence>
<keyword evidence="2" id="KW-1003">Cell membrane</keyword>
<feature type="domain" description="Polysaccharide chain length determinant N-terminal" evidence="7">
    <location>
        <begin position="10"/>
        <end position="81"/>
    </location>
</feature>
<evidence type="ECO:0000256" key="5">
    <source>
        <dbReference type="ARBA" id="ARBA00023136"/>
    </source>
</evidence>
<dbReference type="EMBL" id="VBPA01000347">
    <property type="protein sequence ID" value="TMQ69045.1"/>
    <property type="molecule type" value="Genomic_DNA"/>
</dbReference>
<evidence type="ECO:0000313" key="10">
    <source>
        <dbReference type="Proteomes" id="UP000319836"/>
    </source>
</evidence>
<name>A0A538TZG3_UNCEI</name>
<dbReference type="Gene3D" id="3.40.50.300">
    <property type="entry name" value="P-loop containing nucleotide triphosphate hydrolases"/>
    <property type="match status" value="1"/>
</dbReference>